<dbReference type="InterPro" id="IPR022496">
    <property type="entry name" value="T6A_TsaB"/>
</dbReference>
<evidence type="ECO:0000313" key="2">
    <source>
        <dbReference type="EMBL" id="OGG96966.1"/>
    </source>
</evidence>
<sequence length="234" mass="25173">MVLVGDQTILAVEAATSALSVGIKRGGRGLGLIWQDSGRPNGDHLLILIDQLLSDTGIAKSELEGIAVSQGPGSFTGVRIQLAQCQAMALGLGLPLYGADRLALAASTLPYYPGRIKVIQNAHKGELYLGAFDGQGAKPERLGELTLITPQDFMEQLEPGEMVLGEGIDILEQLGYDPNTCGARFDRSAARQVNALVLADWFADQPPLSYQPCPLEPIYLRPSEAEILYERKWG</sequence>
<evidence type="ECO:0000259" key="1">
    <source>
        <dbReference type="Pfam" id="PF00814"/>
    </source>
</evidence>
<dbReference type="NCBIfam" id="TIGR03725">
    <property type="entry name" value="T6A_YeaZ"/>
    <property type="match status" value="1"/>
</dbReference>
<dbReference type="AlphaFoldDB" id="A0A1F6GFS9"/>
<protein>
    <submittedName>
        <fullName evidence="2">tRNA (Adenosine(37)-N6)-threonylcarbamoyltransferase complex dimerization subunit type 1 TsaB</fullName>
    </submittedName>
</protein>
<evidence type="ECO:0000313" key="3">
    <source>
        <dbReference type="Proteomes" id="UP000178449"/>
    </source>
</evidence>
<accession>A0A1F6GFS9</accession>
<dbReference type="GO" id="GO:0002949">
    <property type="term" value="P:tRNA threonylcarbamoyladenosine modification"/>
    <property type="evidence" value="ECO:0007669"/>
    <property type="project" value="InterPro"/>
</dbReference>
<dbReference type="Pfam" id="PF00814">
    <property type="entry name" value="TsaD"/>
    <property type="match status" value="1"/>
</dbReference>
<dbReference type="Proteomes" id="UP000178449">
    <property type="component" value="Unassembled WGS sequence"/>
</dbReference>
<reference evidence="2 3" key="1">
    <citation type="journal article" date="2016" name="Nat. Commun.">
        <title>Thousands of microbial genomes shed light on interconnected biogeochemical processes in an aquifer system.</title>
        <authorList>
            <person name="Anantharaman K."/>
            <person name="Brown C.T."/>
            <person name="Hug L.A."/>
            <person name="Sharon I."/>
            <person name="Castelle C.J."/>
            <person name="Probst A.J."/>
            <person name="Thomas B.C."/>
            <person name="Singh A."/>
            <person name="Wilkins M.J."/>
            <person name="Karaoz U."/>
            <person name="Brodie E.L."/>
            <person name="Williams K.H."/>
            <person name="Hubbard S.S."/>
            <person name="Banfield J.F."/>
        </authorList>
    </citation>
    <scope>NUCLEOTIDE SEQUENCE [LARGE SCALE GENOMIC DNA]</scope>
</reference>
<organism evidence="2 3">
    <name type="scientific">Candidatus Lambdaproteobacteria bacterium RIFOXYD2_FULL_50_16</name>
    <dbReference type="NCBI Taxonomy" id="1817772"/>
    <lineage>
        <taxon>Bacteria</taxon>
        <taxon>Pseudomonadati</taxon>
        <taxon>Pseudomonadota</taxon>
        <taxon>Candidatus Lambdaproteobacteria</taxon>
    </lineage>
</organism>
<dbReference type="STRING" id="1817772.A2527_02610"/>
<dbReference type="EMBL" id="MFNE01000006">
    <property type="protein sequence ID" value="OGG96966.1"/>
    <property type="molecule type" value="Genomic_DNA"/>
</dbReference>
<proteinExistence type="predicted"/>
<feature type="domain" description="Gcp-like" evidence="1">
    <location>
        <begin position="44"/>
        <end position="154"/>
    </location>
</feature>
<dbReference type="SUPFAM" id="SSF53067">
    <property type="entry name" value="Actin-like ATPase domain"/>
    <property type="match status" value="1"/>
</dbReference>
<name>A0A1F6GFS9_9PROT</name>
<dbReference type="Gene3D" id="3.30.420.40">
    <property type="match status" value="2"/>
</dbReference>
<keyword evidence="2" id="KW-0808">Transferase</keyword>
<comment type="caution">
    <text evidence="2">The sequence shown here is derived from an EMBL/GenBank/DDBJ whole genome shotgun (WGS) entry which is preliminary data.</text>
</comment>
<dbReference type="InterPro" id="IPR043129">
    <property type="entry name" value="ATPase_NBD"/>
</dbReference>
<dbReference type="GO" id="GO:0016740">
    <property type="term" value="F:transferase activity"/>
    <property type="evidence" value="ECO:0007669"/>
    <property type="project" value="UniProtKB-KW"/>
</dbReference>
<gene>
    <name evidence="2" type="ORF">A2527_02610</name>
</gene>
<dbReference type="InterPro" id="IPR000905">
    <property type="entry name" value="Gcp-like_dom"/>
</dbReference>